<comment type="similarity">
    <text evidence="2">Belongs to the FAD-binding oxidoreductase/transferase type 4 family.</text>
</comment>
<dbReference type="Pfam" id="PF01565">
    <property type="entry name" value="FAD_binding_4"/>
    <property type="match status" value="1"/>
</dbReference>
<dbReference type="InterPro" id="IPR016171">
    <property type="entry name" value="Vanillyl_alc_oxidase_C-sub2"/>
</dbReference>
<dbReference type="EMBL" id="BSEJ01000012">
    <property type="protein sequence ID" value="GLJ62284.1"/>
    <property type="molecule type" value="Genomic_DNA"/>
</dbReference>
<dbReference type="FunFam" id="1.10.45.10:FF:000001">
    <property type="entry name" value="D-lactate dehydrogenase mitochondrial"/>
    <property type="match status" value="1"/>
</dbReference>
<dbReference type="PANTHER" id="PTHR42934">
    <property type="entry name" value="GLYCOLATE OXIDASE SUBUNIT GLCD"/>
    <property type="match status" value="1"/>
</dbReference>
<dbReference type="InterPro" id="IPR004113">
    <property type="entry name" value="FAD-bd_oxidored_4_C"/>
</dbReference>
<dbReference type="PROSITE" id="PS51387">
    <property type="entry name" value="FAD_PCMH"/>
    <property type="match status" value="1"/>
</dbReference>
<dbReference type="InterPro" id="IPR006094">
    <property type="entry name" value="Oxid_FAD_bind_N"/>
</dbReference>
<evidence type="ECO:0000256" key="5">
    <source>
        <dbReference type="ARBA" id="ARBA00023002"/>
    </source>
</evidence>
<dbReference type="PANTHER" id="PTHR42934:SF2">
    <property type="entry name" value="GLYCOLATE OXIDASE SUBUNIT GLCD"/>
    <property type="match status" value="1"/>
</dbReference>
<dbReference type="GO" id="GO:0016491">
    <property type="term" value="F:oxidoreductase activity"/>
    <property type="evidence" value="ECO:0007669"/>
    <property type="project" value="UniProtKB-KW"/>
</dbReference>
<organism evidence="7 8">
    <name type="scientific">Microbacterium barkeri</name>
    <dbReference type="NCBI Taxonomy" id="33917"/>
    <lineage>
        <taxon>Bacteria</taxon>
        <taxon>Bacillati</taxon>
        <taxon>Actinomycetota</taxon>
        <taxon>Actinomycetes</taxon>
        <taxon>Micrococcales</taxon>
        <taxon>Microbacteriaceae</taxon>
        <taxon>Microbacterium</taxon>
    </lineage>
</organism>
<dbReference type="SUPFAM" id="SSF55103">
    <property type="entry name" value="FAD-linked oxidases, C-terminal domain"/>
    <property type="match status" value="1"/>
</dbReference>
<comment type="cofactor">
    <cofactor evidence="1">
        <name>FAD</name>
        <dbReference type="ChEBI" id="CHEBI:57692"/>
    </cofactor>
</comment>
<name>A0A9W6H5D3_9MICO</name>
<evidence type="ECO:0000313" key="7">
    <source>
        <dbReference type="EMBL" id="GLJ62284.1"/>
    </source>
</evidence>
<sequence>MTMILDELVARLHPTQTLTGDATESYTRDASPAVPEMPLAVVLAESTQDVSTTLEWASTHRVPVIPRGAGSGVSGGATATKGSVIVSLERMKAIRELRPADRLAVVEPGVIIDTLDAAAREQGLMFAPDPASSAWATVGGAIATNAGGFHCLRHGVTADSVRALTVVLADGRVLRTGARSRKNVAGYDLTHLFVGSEGTLGIVTEATVKLEPIPRGQTRTFLVAFPSLMQAGSAVSELMASSITPDLLELLNRTTANLVEDFEPGHLDRGAAATLIGQVTDLDADAQIHQLRTLFARHGGEHFEVRKGDALIEVRKRVQPALAARGMGVAWMSSDAAVPPSRLSELLRHIEQLQIEDGRDISVVAHAGDGNIHAAVAGGAGGADDLAAAKRIVRAIAERAVQLGGTVTGEHGIGSLKRDFLALQFDETALEVQAHIKAALDPAGILNPGRAV</sequence>
<dbReference type="Gene3D" id="3.30.70.2740">
    <property type="match status" value="1"/>
</dbReference>
<reference evidence="7" key="2">
    <citation type="submission" date="2023-01" db="EMBL/GenBank/DDBJ databases">
        <authorList>
            <person name="Sun Q."/>
            <person name="Evtushenko L."/>
        </authorList>
    </citation>
    <scope>NUCLEOTIDE SEQUENCE</scope>
    <source>
        <strain evidence="7">VKM Ac-1020</strain>
    </source>
</reference>
<evidence type="ECO:0000256" key="1">
    <source>
        <dbReference type="ARBA" id="ARBA00001974"/>
    </source>
</evidence>
<dbReference type="InterPro" id="IPR036318">
    <property type="entry name" value="FAD-bd_PCMH-like_sf"/>
</dbReference>
<feature type="domain" description="FAD-binding PCMH-type" evidence="6">
    <location>
        <begin position="34"/>
        <end position="213"/>
    </location>
</feature>
<accession>A0A9W6H5D3</accession>
<dbReference type="FunFam" id="3.30.70.2740:FF:000001">
    <property type="entry name" value="D-lactate dehydrogenase mitochondrial"/>
    <property type="match status" value="1"/>
</dbReference>
<evidence type="ECO:0000256" key="2">
    <source>
        <dbReference type="ARBA" id="ARBA00008000"/>
    </source>
</evidence>
<dbReference type="InterPro" id="IPR051914">
    <property type="entry name" value="FAD-linked_OxidoTrans_Type4"/>
</dbReference>
<evidence type="ECO:0000256" key="3">
    <source>
        <dbReference type="ARBA" id="ARBA00022630"/>
    </source>
</evidence>
<keyword evidence="4" id="KW-0274">FAD</keyword>
<dbReference type="Gene3D" id="3.30.465.10">
    <property type="match status" value="1"/>
</dbReference>
<dbReference type="InterPro" id="IPR016166">
    <property type="entry name" value="FAD-bd_PCMH"/>
</dbReference>
<dbReference type="Pfam" id="PF02913">
    <property type="entry name" value="FAD-oxidase_C"/>
    <property type="match status" value="1"/>
</dbReference>
<dbReference type="Proteomes" id="UP001142462">
    <property type="component" value="Unassembled WGS sequence"/>
</dbReference>
<dbReference type="InterPro" id="IPR016164">
    <property type="entry name" value="FAD-linked_Oxase-like_C"/>
</dbReference>
<comment type="caution">
    <text evidence="7">The sequence shown here is derived from an EMBL/GenBank/DDBJ whole genome shotgun (WGS) entry which is preliminary data.</text>
</comment>
<keyword evidence="5" id="KW-0560">Oxidoreductase</keyword>
<dbReference type="SUPFAM" id="SSF56176">
    <property type="entry name" value="FAD-binding/transporter-associated domain-like"/>
    <property type="match status" value="1"/>
</dbReference>
<evidence type="ECO:0000313" key="8">
    <source>
        <dbReference type="Proteomes" id="UP001142462"/>
    </source>
</evidence>
<reference evidence="7" key="1">
    <citation type="journal article" date="2014" name="Int. J. Syst. Evol. Microbiol.">
        <title>Complete genome sequence of Corynebacterium casei LMG S-19264T (=DSM 44701T), isolated from a smear-ripened cheese.</title>
        <authorList>
            <consortium name="US DOE Joint Genome Institute (JGI-PGF)"/>
            <person name="Walter F."/>
            <person name="Albersmeier A."/>
            <person name="Kalinowski J."/>
            <person name="Ruckert C."/>
        </authorList>
    </citation>
    <scope>NUCLEOTIDE SEQUENCE</scope>
    <source>
        <strain evidence="7">VKM Ac-1020</strain>
    </source>
</reference>
<evidence type="ECO:0000256" key="4">
    <source>
        <dbReference type="ARBA" id="ARBA00022827"/>
    </source>
</evidence>
<proteinExistence type="inferred from homology"/>
<keyword evidence="8" id="KW-1185">Reference proteome</keyword>
<dbReference type="InterPro" id="IPR016169">
    <property type="entry name" value="FAD-bd_PCMH_sub2"/>
</dbReference>
<gene>
    <name evidence="7" type="primary">dld</name>
    <name evidence="7" type="ORF">GCM10017576_24140</name>
</gene>
<evidence type="ECO:0000259" key="6">
    <source>
        <dbReference type="PROSITE" id="PS51387"/>
    </source>
</evidence>
<protein>
    <submittedName>
        <fullName evidence="7">Glycolate oxidase</fullName>
    </submittedName>
</protein>
<dbReference type="AlphaFoldDB" id="A0A9W6H5D3"/>
<keyword evidence="3" id="KW-0285">Flavoprotein</keyword>
<dbReference type="Gene3D" id="1.10.45.10">
    <property type="entry name" value="Vanillyl-alcohol Oxidase, Chain A, domain 4"/>
    <property type="match status" value="1"/>
</dbReference>
<dbReference type="GO" id="GO:0071949">
    <property type="term" value="F:FAD binding"/>
    <property type="evidence" value="ECO:0007669"/>
    <property type="project" value="InterPro"/>
</dbReference>